<gene>
    <name evidence="1" type="ORF">PMI13_01239</name>
</gene>
<evidence type="ECO:0000313" key="1">
    <source>
        <dbReference type="EMBL" id="EJL74033.1"/>
    </source>
</evidence>
<keyword evidence="2" id="KW-1185">Reference proteome</keyword>
<accession>J2KLU8</accession>
<reference evidence="1 2" key="1">
    <citation type="journal article" date="2012" name="J. Bacteriol.">
        <title>Twenty-one genome sequences from Pseudomonas species and 19 genome sequences from diverse bacteria isolated from the rhizosphere and endosphere of Populus deltoides.</title>
        <authorList>
            <person name="Brown S.D."/>
            <person name="Utturkar S.M."/>
            <person name="Klingeman D.M."/>
            <person name="Johnson C.M."/>
            <person name="Martin S.L."/>
            <person name="Land M.L."/>
            <person name="Lu T.Y."/>
            <person name="Schadt C.W."/>
            <person name="Doktycz M.J."/>
            <person name="Pelletier D.A."/>
        </authorList>
    </citation>
    <scope>NUCLEOTIDE SEQUENCE [LARGE SCALE GENOMIC DNA]</scope>
    <source>
        <strain evidence="1 2">CF314</strain>
    </source>
</reference>
<dbReference type="Proteomes" id="UP000007509">
    <property type="component" value="Unassembled WGS sequence"/>
</dbReference>
<dbReference type="OrthoDB" id="1260127at2"/>
<dbReference type="EMBL" id="AKJY01000015">
    <property type="protein sequence ID" value="EJL74033.1"/>
    <property type="molecule type" value="Genomic_DNA"/>
</dbReference>
<comment type="caution">
    <text evidence="1">The sequence shown here is derived from an EMBL/GenBank/DDBJ whole genome shotgun (WGS) entry which is preliminary data.</text>
</comment>
<proteinExistence type="predicted"/>
<protein>
    <recommendedName>
        <fullName evidence="3">Transposase</fullName>
    </recommendedName>
</protein>
<dbReference type="AlphaFoldDB" id="J2KLU8"/>
<sequence length="106" mass="12900">MSTVPDYKKIYWDILNEKYPEKKSRCIPILEKAKLAALDIIKLNEIIFDTDKQTEIFNQRHRMYDEYTISQILVYQEENKLNNSQLARHFKLSRNSITIWKKKYKK</sequence>
<name>J2KLU8_9FLAO</name>
<evidence type="ECO:0000313" key="2">
    <source>
        <dbReference type="Proteomes" id="UP000007509"/>
    </source>
</evidence>
<organism evidence="1 2">
    <name type="scientific">Chryseobacterium populi</name>
    <dbReference type="NCBI Taxonomy" id="1144316"/>
    <lineage>
        <taxon>Bacteria</taxon>
        <taxon>Pseudomonadati</taxon>
        <taxon>Bacteroidota</taxon>
        <taxon>Flavobacteriia</taxon>
        <taxon>Flavobacteriales</taxon>
        <taxon>Weeksellaceae</taxon>
        <taxon>Chryseobacterium group</taxon>
        <taxon>Chryseobacterium</taxon>
    </lineage>
</organism>
<dbReference type="PATRIC" id="fig|1144316.3.peg.1242"/>
<evidence type="ECO:0008006" key="3">
    <source>
        <dbReference type="Google" id="ProtNLM"/>
    </source>
</evidence>
<dbReference type="RefSeq" id="WP_007841698.1">
    <property type="nucleotide sequence ID" value="NZ_AKJY01000015.1"/>
</dbReference>